<dbReference type="InterPro" id="IPR039561">
    <property type="entry name" value="Peptidase_M15C"/>
</dbReference>
<feature type="transmembrane region" description="Helical" evidence="1">
    <location>
        <begin position="6"/>
        <end position="28"/>
    </location>
</feature>
<dbReference type="Pfam" id="PF13539">
    <property type="entry name" value="Peptidase_M15_4"/>
    <property type="match status" value="1"/>
</dbReference>
<evidence type="ECO:0000313" key="4">
    <source>
        <dbReference type="Proteomes" id="UP000469125"/>
    </source>
</evidence>
<dbReference type="Gene3D" id="3.30.1380.10">
    <property type="match status" value="1"/>
</dbReference>
<protein>
    <submittedName>
        <fullName evidence="3">M15 family peptidase</fullName>
    </submittedName>
</protein>
<accession>A0A6N8FJI5</accession>
<dbReference type="InterPro" id="IPR052179">
    <property type="entry name" value="DD-CPase-like"/>
</dbReference>
<evidence type="ECO:0000259" key="2">
    <source>
        <dbReference type="Pfam" id="PF13539"/>
    </source>
</evidence>
<dbReference type="PANTHER" id="PTHR34385:SF1">
    <property type="entry name" value="PEPTIDOGLYCAN L-ALANYL-D-GLUTAMATE ENDOPEPTIDASE CWLK"/>
    <property type="match status" value="1"/>
</dbReference>
<keyword evidence="1" id="KW-0472">Membrane</keyword>
<sequence>MKALKTFLKSIAIILMFFAIVIYLYNYLGYNDYKYEGKDAPIPTGLHPIVKKKTEHLINEAEAQDISIVITESFRTFERQEELYAQGRSEEGSIVTYAKGGESYHNYGLAIDFAIVKENEDLTWDINYDGNGNDKSDWHEVAEIAKDLGFEWGGDWSNFKDYPHLQMTFGLSIQELKLGFRPKVETEVKQ</sequence>
<evidence type="ECO:0000256" key="1">
    <source>
        <dbReference type="SAM" id="Phobius"/>
    </source>
</evidence>
<dbReference type="PANTHER" id="PTHR34385">
    <property type="entry name" value="D-ALANYL-D-ALANINE CARBOXYPEPTIDASE"/>
    <property type="match status" value="1"/>
</dbReference>
<keyword evidence="1" id="KW-1133">Transmembrane helix</keyword>
<proteinExistence type="predicted"/>
<reference evidence="3 4" key="1">
    <citation type="submission" date="2019-11" db="EMBL/GenBank/DDBJ databases">
        <authorList>
            <person name="Li X."/>
        </authorList>
    </citation>
    <scope>NUCLEOTIDE SEQUENCE [LARGE SCALE GENOMIC DNA]</scope>
    <source>
        <strain evidence="3 4">L9</strain>
    </source>
</reference>
<dbReference type="RefSeq" id="WP_155669934.1">
    <property type="nucleotide sequence ID" value="NZ_WOCA01000014.1"/>
</dbReference>
<dbReference type="EMBL" id="WOCA01000014">
    <property type="protein sequence ID" value="MUK89780.1"/>
    <property type="molecule type" value="Genomic_DNA"/>
</dbReference>
<name>A0A6N8FJI5_9BACI</name>
<dbReference type="InterPro" id="IPR009045">
    <property type="entry name" value="Zn_M74/Hedgehog-like"/>
</dbReference>
<keyword evidence="1" id="KW-0812">Transmembrane</keyword>
<dbReference type="AlphaFoldDB" id="A0A6N8FJI5"/>
<evidence type="ECO:0000313" key="3">
    <source>
        <dbReference type="EMBL" id="MUK89780.1"/>
    </source>
</evidence>
<comment type="caution">
    <text evidence="3">The sequence shown here is derived from an EMBL/GenBank/DDBJ whole genome shotgun (WGS) entry which is preliminary data.</text>
</comment>
<gene>
    <name evidence="3" type="ORF">GMD78_15525</name>
</gene>
<feature type="domain" description="Peptidase M15C" evidence="2">
    <location>
        <begin position="99"/>
        <end position="167"/>
    </location>
</feature>
<organism evidence="3 4">
    <name type="scientific">Ornithinibacillus caprae</name>
    <dbReference type="NCBI Taxonomy" id="2678566"/>
    <lineage>
        <taxon>Bacteria</taxon>
        <taxon>Bacillati</taxon>
        <taxon>Bacillota</taxon>
        <taxon>Bacilli</taxon>
        <taxon>Bacillales</taxon>
        <taxon>Bacillaceae</taxon>
        <taxon>Ornithinibacillus</taxon>
    </lineage>
</organism>
<dbReference type="GO" id="GO:0008233">
    <property type="term" value="F:peptidase activity"/>
    <property type="evidence" value="ECO:0007669"/>
    <property type="project" value="InterPro"/>
</dbReference>
<dbReference type="Proteomes" id="UP000469125">
    <property type="component" value="Unassembled WGS sequence"/>
</dbReference>
<keyword evidence="4" id="KW-1185">Reference proteome</keyword>
<dbReference type="SUPFAM" id="SSF55166">
    <property type="entry name" value="Hedgehog/DD-peptidase"/>
    <property type="match status" value="1"/>
</dbReference>
<dbReference type="CDD" id="cd14845">
    <property type="entry name" value="L-Ala-D-Glu_peptidase_like"/>
    <property type="match status" value="1"/>
</dbReference>